<protein>
    <submittedName>
        <fullName evidence="2">Glycosyltransferase family 39 protein</fullName>
    </submittedName>
</protein>
<feature type="transmembrane region" description="Helical" evidence="1">
    <location>
        <begin position="187"/>
        <end position="204"/>
    </location>
</feature>
<keyword evidence="1" id="KW-0812">Transmembrane</keyword>
<sequence length="591" mass="65346">MTMAKKHKGWLWVLALFAVCTVVYGLLSSYPRELAVYSDEVRYLDIARSLWQGRGLRVRNMPSDYQKILYPLCILPALALKTTAAQITAIGWLGAAWASSAVFPAYALCRATGQTRRRTVFLVGITAVLPTMAACATFMSETVFLPLSLWQIYFLWRAMAAPTVRNRAAWCALAGVWCYLLYLNKEVALYYLIAWVLLRAWAVWHDRTAWKGELAGVAALLGTFAACFLLAKATLFAGLGNSYNQTGWITAEQWAFLPFAVVCDLLFTVLAFGVFPVLLPLCGLQRPRPGTDPRRTQLPLLVLLALGIGVGVVAWSITVREDLGSDSPRQHMRYLEPLLIPLLLTAMDALDHLTPVGRRLLAGLTAVWGVGFLVFCRDIGPGAGDNTFLQWFDFVADRLDRLPVLSFAGWLLVWRVVIVAGAALLGLALVRRKARRGLAAAALALCVVCYAGEWRINRWAYGIDNSTMQAASDLNDSLKTLEGTVLFLPNGVRQRDSQLMDTYLDRDVYLCEYETLAAWGLLEDGVLDLETEAPGPEYPGRPYEDLTQADWILVADGVPLDTTDLEPTDIACPAGYTLWKNPHPTRVAFAG</sequence>
<organism evidence="2 3">
    <name type="scientific">Subdoligranulum variabile</name>
    <dbReference type="NCBI Taxonomy" id="214851"/>
    <lineage>
        <taxon>Bacteria</taxon>
        <taxon>Bacillati</taxon>
        <taxon>Bacillota</taxon>
        <taxon>Clostridia</taxon>
        <taxon>Eubacteriales</taxon>
        <taxon>Oscillospiraceae</taxon>
        <taxon>Subdoligranulum</taxon>
    </lineage>
</organism>
<reference evidence="2" key="1">
    <citation type="journal article" date="2021" name="PeerJ">
        <title>Extensive microbial diversity within the chicken gut microbiome revealed by metagenomics and culture.</title>
        <authorList>
            <person name="Gilroy R."/>
            <person name="Ravi A."/>
            <person name="Getino M."/>
            <person name="Pursley I."/>
            <person name="Horton D.L."/>
            <person name="Alikhan N.F."/>
            <person name="Baker D."/>
            <person name="Gharbi K."/>
            <person name="Hall N."/>
            <person name="Watson M."/>
            <person name="Adriaenssens E.M."/>
            <person name="Foster-Nyarko E."/>
            <person name="Jarju S."/>
            <person name="Secka A."/>
            <person name="Antonio M."/>
            <person name="Oren A."/>
            <person name="Chaudhuri R.R."/>
            <person name="La Ragione R."/>
            <person name="Hildebrand F."/>
            <person name="Pallen M.J."/>
        </authorList>
    </citation>
    <scope>NUCLEOTIDE SEQUENCE</scope>
    <source>
        <strain evidence="2">ChiBcec21-2208</strain>
    </source>
</reference>
<accession>A0A921LQ20</accession>
<feature type="transmembrane region" description="Helical" evidence="1">
    <location>
        <begin position="407"/>
        <end position="430"/>
    </location>
</feature>
<keyword evidence="1" id="KW-0472">Membrane</keyword>
<reference evidence="2" key="2">
    <citation type="submission" date="2021-09" db="EMBL/GenBank/DDBJ databases">
        <authorList>
            <person name="Gilroy R."/>
        </authorList>
    </citation>
    <scope>NUCLEOTIDE SEQUENCE</scope>
    <source>
        <strain evidence="2">ChiBcec21-2208</strain>
    </source>
</reference>
<proteinExistence type="predicted"/>
<feature type="transmembrane region" description="Helical" evidence="1">
    <location>
        <begin position="437"/>
        <end position="456"/>
    </location>
</feature>
<feature type="transmembrane region" description="Helical" evidence="1">
    <location>
        <begin position="89"/>
        <end position="108"/>
    </location>
</feature>
<evidence type="ECO:0000256" key="1">
    <source>
        <dbReference type="SAM" id="Phobius"/>
    </source>
</evidence>
<feature type="transmembrane region" description="Helical" evidence="1">
    <location>
        <begin position="216"/>
        <end position="235"/>
    </location>
</feature>
<feature type="transmembrane region" description="Helical" evidence="1">
    <location>
        <begin position="120"/>
        <end position="139"/>
    </location>
</feature>
<dbReference type="Proteomes" id="UP000782880">
    <property type="component" value="Unassembled WGS sequence"/>
</dbReference>
<feature type="transmembrane region" description="Helical" evidence="1">
    <location>
        <begin position="255"/>
        <end position="279"/>
    </location>
</feature>
<dbReference type="AlphaFoldDB" id="A0A921LQ20"/>
<comment type="caution">
    <text evidence="2">The sequence shown here is derived from an EMBL/GenBank/DDBJ whole genome shotgun (WGS) entry which is preliminary data.</text>
</comment>
<feature type="transmembrane region" description="Helical" evidence="1">
    <location>
        <begin position="300"/>
        <end position="318"/>
    </location>
</feature>
<evidence type="ECO:0000313" key="2">
    <source>
        <dbReference type="EMBL" id="HJG29499.1"/>
    </source>
</evidence>
<keyword evidence="1" id="KW-1133">Transmembrane helix</keyword>
<gene>
    <name evidence="2" type="ORF">K8V20_12745</name>
</gene>
<dbReference type="EMBL" id="DYVE01000326">
    <property type="protein sequence ID" value="HJG29499.1"/>
    <property type="molecule type" value="Genomic_DNA"/>
</dbReference>
<evidence type="ECO:0000313" key="3">
    <source>
        <dbReference type="Proteomes" id="UP000782880"/>
    </source>
</evidence>
<name>A0A921LQ20_9FIRM</name>